<evidence type="ECO:0000256" key="1">
    <source>
        <dbReference type="ARBA" id="ARBA00004477"/>
    </source>
</evidence>
<evidence type="ECO:0000256" key="9">
    <source>
        <dbReference type="ARBA" id="ARBA00023010"/>
    </source>
</evidence>
<dbReference type="GO" id="GO:0005789">
    <property type="term" value="C:endoplasmic reticulum membrane"/>
    <property type="evidence" value="ECO:0007669"/>
    <property type="project" value="UniProtKB-SubCell"/>
</dbReference>
<proteinExistence type="inferred from homology"/>
<keyword evidence="4" id="KW-0813">Transport</keyword>
<evidence type="ECO:0000256" key="10">
    <source>
        <dbReference type="ARBA" id="ARBA00023136"/>
    </source>
</evidence>
<keyword evidence="5 12" id="KW-0812">Transmembrane</keyword>
<feature type="compositionally biased region" description="Basic and acidic residues" evidence="11">
    <location>
        <begin position="64"/>
        <end position="91"/>
    </location>
</feature>
<organism evidence="13 14">
    <name type="scientific">Dimorphilus gyrociliatus</name>
    <dbReference type="NCBI Taxonomy" id="2664684"/>
    <lineage>
        <taxon>Eukaryota</taxon>
        <taxon>Metazoa</taxon>
        <taxon>Spiralia</taxon>
        <taxon>Lophotrochozoa</taxon>
        <taxon>Annelida</taxon>
        <taxon>Polychaeta</taxon>
        <taxon>Polychaeta incertae sedis</taxon>
        <taxon>Dinophilidae</taxon>
        <taxon>Dimorphilus</taxon>
    </lineage>
</organism>
<keyword evidence="7" id="KW-0653">Protein transport</keyword>
<evidence type="ECO:0000256" key="12">
    <source>
        <dbReference type="SAM" id="Phobius"/>
    </source>
</evidence>
<feature type="transmembrane region" description="Helical" evidence="12">
    <location>
        <begin position="159"/>
        <end position="189"/>
    </location>
</feature>
<protein>
    <recommendedName>
        <fullName evidence="3">Translocation protein SEC62</fullName>
    </recommendedName>
</protein>
<keyword evidence="9" id="KW-0811">Translocation</keyword>
<evidence type="ECO:0000256" key="6">
    <source>
        <dbReference type="ARBA" id="ARBA00022824"/>
    </source>
</evidence>
<comment type="subcellular location">
    <subcellularLocation>
        <location evidence="1">Endoplasmic reticulum membrane</location>
        <topology evidence="1">Multi-pass membrane protein</topology>
    </subcellularLocation>
</comment>
<dbReference type="Proteomes" id="UP000549394">
    <property type="component" value="Unassembled WGS sequence"/>
</dbReference>
<accession>A0A7I8VKN7</accession>
<reference evidence="13 14" key="1">
    <citation type="submission" date="2020-08" db="EMBL/GenBank/DDBJ databases">
        <authorList>
            <person name="Hejnol A."/>
        </authorList>
    </citation>
    <scope>NUCLEOTIDE SEQUENCE [LARGE SCALE GENOMIC DNA]</scope>
</reference>
<evidence type="ECO:0000256" key="8">
    <source>
        <dbReference type="ARBA" id="ARBA00022989"/>
    </source>
</evidence>
<evidence type="ECO:0000256" key="5">
    <source>
        <dbReference type="ARBA" id="ARBA00022692"/>
    </source>
</evidence>
<dbReference type="GO" id="GO:0031204">
    <property type="term" value="P:post-translational protein targeting to membrane, translocation"/>
    <property type="evidence" value="ECO:0007669"/>
    <property type="project" value="TreeGrafter"/>
</dbReference>
<gene>
    <name evidence="13" type="ORF">DGYR_LOCUS4545</name>
</gene>
<dbReference type="OrthoDB" id="200187at2759"/>
<keyword evidence="6" id="KW-0256">Endoplasmic reticulum</keyword>
<evidence type="ECO:0000256" key="11">
    <source>
        <dbReference type="SAM" id="MobiDB-lite"/>
    </source>
</evidence>
<evidence type="ECO:0000313" key="14">
    <source>
        <dbReference type="Proteomes" id="UP000549394"/>
    </source>
</evidence>
<evidence type="ECO:0000256" key="3">
    <source>
        <dbReference type="ARBA" id="ARBA00021257"/>
    </source>
</evidence>
<evidence type="ECO:0000256" key="2">
    <source>
        <dbReference type="ARBA" id="ARBA00010604"/>
    </source>
</evidence>
<keyword evidence="14" id="KW-1185">Reference proteome</keyword>
<keyword evidence="10 12" id="KW-0472">Membrane</keyword>
<dbReference type="PANTHER" id="PTHR12443">
    <property type="entry name" value="TRANSLOCATION PROTEIN SEC62"/>
    <property type="match status" value="1"/>
</dbReference>
<dbReference type="Pfam" id="PF03839">
    <property type="entry name" value="Sec62"/>
    <property type="match status" value="1"/>
</dbReference>
<sequence length="256" mass="29979">MDLPGRNFAGFTGKDIVDKLLDSKWASRKPILFTTRQSCVNFCQMLAILVKLLDKGFFHRIEKQKNSKKKEETPGEIKKKKKEYRENDKKDGKKNKSKKNKRKIFILEHEEQIFKDGDNYYVWVYDPVSLKTWIIGSFIVLGVIGICLFPLWPPKVRDSIYYLSILGTGFIGLLFFLYILRAIIFVIVWTSTRGKYHLWILPNLTEDCGFVESFIPMYSSSVIESKIVKQDNLEIESKVEHTERQDDFVSEKENNE</sequence>
<dbReference type="EMBL" id="CAJFCJ010000006">
    <property type="protein sequence ID" value="CAD5115854.1"/>
    <property type="molecule type" value="Genomic_DNA"/>
</dbReference>
<feature type="transmembrane region" description="Helical" evidence="12">
    <location>
        <begin position="133"/>
        <end position="153"/>
    </location>
</feature>
<dbReference type="InterPro" id="IPR004728">
    <property type="entry name" value="Sec62"/>
</dbReference>
<name>A0A7I8VKN7_9ANNE</name>
<dbReference type="AlphaFoldDB" id="A0A7I8VKN7"/>
<feature type="region of interest" description="Disordered" evidence="11">
    <location>
        <begin position="64"/>
        <end position="96"/>
    </location>
</feature>
<comment type="caution">
    <text evidence="13">The sequence shown here is derived from an EMBL/GenBank/DDBJ whole genome shotgun (WGS) entry which is preliminary data.</text>
</comment>
<keyword evidence="8 12" id="KW-1133">Transmembrane helix</keyword>
<dbReference type="PANTHER" id="PTHR12443:SF9">
    <property type="entry name" value="TRANSLOCATION PROTEIN SEC62"/>
    <property type="match status" value="1"/>
</dbReference>
<evidence type="ECO:0000256" key="7">
    <source>
        <dbReference type="ARBA" id="ARBA00022927"/>
    </source>
</evidence>
<evidence type="ECO:0000313" key="13">
    <source>
        <dbReference type="EMBL" id="CAD5115854.1"/>
    </source>
</evidence>
<comment type="similarity">
    <text evidence="2">Belongs to the SEC62 family.</text>
</comment>
<evidence type="ECO:0000256" key="4">
    <source>
        <dbReference type="ARBA" id="ARBA00022448"/>
    </source>
</evidence>